<organism evidence="2 3">
    <name type="scientific">Dorea longicatena DSM 13814</name>
    <dbReference type="NCBI Taxonomy" id="411462"/>
    <lineage>
        <taxon>Bacteria</taxon>
        <taxon>Bacillati</taxon>
        <taxon>Bacillota</taxon>
        <taxon>Clostridia</taxon>
        <taxon>Lachnospirales</taxon>
        <taxon>Lachnospiraceae</taxon>
        <taxon>Dorea</taxon>
    </lineage>
</organism>
<feature type="region of interest" description="Disordered" evidence="1">
    <location>
        <begin position="1"/>
        <end position="44"/>
    </location>
</feature>
<dbReference type="AlphaFoldDB" id="A6BKW3"/>
<reference evidence="2 3" key="2">
    <citation type="submission" date="2007-04" db="EMBL/GenBank/DDBJ databases">
        <title>Draft genome sequence of Dorea longicatena (DSM 13814).</title>
        <authorList>
            <person name="Sudarsanam P."/>
            <person name="Ley R."/>
            <person name="Guruge J."/>
            <person name="Turnbaugh P.J."/>
            <person name="Mahowald M."/>
            <person name="Liep D."/>
            <person name="Gordon J."/>
        </authorList>
    </citation>
    <scope>NUCLEOTIDE SEQUENCE [LARGE SCALE GENOMIC DNA]</scope>
    <source>
        <strain evidence="2 3">DSM 13814</strain>
    </source>
</reference>
<dbReference type="HOGENOM" id="CLU_3215465_0_0_9"/>
<reference evidence="2 3" key="1">
    <citation type="submission" date="2007-03" db="EMBL/GenBank/DDBJ databases">
        <authorList>
            <person name="Fulton L."/>
            <person name="Clifton S."/>
            <person name="Fulton B."/>
            <person name="Xu J."/>
            <person name="Minx P."/>
            <person name="Pepin K.H."/>
            <person name="Johnson M."/>
            <person name="Thiruvilangam P."/>
            <person name="Bhonagiri V."/>
            <person name="Nash W.E."/>
            <person name="Mardis E.R."/>
            <person name="Wilson R.K."/>
        </authorList>
    </citation>
    <scope>NUCLEOTIDE SEQUENCE [LARGE SCALE GENOMIC DNA]</scope>
    <source>
        <strain evidence="2 3">DSM 13814</strain>
    </source>
</reference>
<gene>
    <name evidence="2" type="ORF">DORLON_02972</name>
</gene>
<accession>A6BKW3</accession>
<protein>
    <submittedName>
        <fullName evidence="2">Uncharacterized protein</fullName>
    </submittedName>
</protein>
<feature type="compositionally biased region" description="Basic and acidic residues" evidence="1">
    <location>
        <begin position="15"/>
        <end position="24"/>
    </location>
</feature>
<evidence type="ECO:0000313" key="2">
    <source>
        <dbReference type="EMBL" id="EDM61662.1"/>
    </source>
</evidence>
<comment type="caution">
    <text evidence="2">The sequence shown here is derived from an EMBL/GenBank/DDBJ whole genome shotgun (WGS) entry which is preliminary data.</text>
</comment>
<sequence>MASVKKEKKAKLRREKVNEKEMHGNRTFGRAGEKNGNIYPETVY</sequence>
<feature type="compositionally biased region" description="Basic residues" evidence="1">
    <location>
        <begin position="1"/>
        <end position="14"/>
    </location>
</feature>
<evidence type="ECO:0000313" key="3">
    <source>
        <dbReference type="Proteomes" id="UP000004016"/>
    </source>
</evidence>
<proteinExistence type="predicted"/>
<evidence type="ECO:0000256" key="1">
    <source>
        <dbReference type="SAM" id="MobiDB-lite"/>
    </source>
</evidence>
<name>A6BKW3_9FIRM</name>
<dbReference type="Proteomes" id="UP000004016">
    <property type="component" value="Unassembled WGS sequence"/>
</dbReference>
<dbReference type="EMBL" id="AAXB02000030">
    <property type="protein sequence ID" value="EDM61662.1"/>
    <property type="molecule type" value="Genomic_DNA"/>
</dbReference>